<name>A0A9N9GRB2_9GLOM</name>
<feature type="non-terminal residue" evidence="2">
    <location>
        <position position="98"/>
    </location>
</feature>
<dbReference type="Proteomes" id="UP000789508">
    <property type="component" value="Unassembled WGS sequence"/>
</dbReference>
<reference evidence="2" key="1">
    <citation type="submission" date="2021-06" db="EMBL/GenBank/DDBJ databases">
        <authorList>
            <person name="Kallberg Y."/>
            <person name="Tangrot J."/>
            <person name="Rosling A."/>
        </authorList>
    </citation>
    <scope>NUCLEOTIDE SEQUENCE</scope>
    <source>
        <strain evidence="2">FL130A</strain>
    </source>
</reference>
<proteinExistence type="predicted"/>
<evidence type="ECO:0000313" key="3">
    <source>
        <dbReference type="Proteomes" id="UP000789508"/>
    </source>
</evidence>
<protein>
    <submittedName>
        <fullName evidence="2">13802_t:CDS:1</fullName>
    </submittedName>
</protein>
<dbReference type="OrthoDB" id="2483137at2759"/>
<dbReference type="AlphaFoldDB" id="A0A9N9GRB2"/>
<feature type="compositionally biased region" description="Polar residues" evidence="1">
    <location>
        <begin position="17"/>
        <end position="35"/>
    </location>
</feature>
<evidence type="ECO:0000313" key="2">
    <source>
        <dbReference type="EMBL" id="CAG8624257.1"/>
    </source>
</evidence>
<feature type="region of interest" description="Disordered" evidence="1">
    <location>
        <begin position="1"/>
        <end position="35"/>
    </location>
</feature>
<keyword evidence="3" id="KW-1185">Reference proteome</keyword>
<sequence length="98" mass="10895">MPPSSSSSKIGNLSKPPDTQNQSDPKPRQITQPIRSFNEFKKKVYPHARRSVLVPLAIYDVPTGVKPYVLPEEYDITKTIESMNAKIDVKGKGKGKAK</sequence>
<organism evidence="2 3">
    <name type="scientific">Ambispora leptoticha</name>
    <dbReference type="NCBI Taxonomy" id="144679"/>
    <lineage>
        <taxon>Eukaryota</taxon>
        <taxon>Fungi</taxon>
        <taxon>Fungi incertae sedis</taxon>
        <taxon>Mucoromycota</taxon>
        <taxon>Glomeromycotina</taxon>
        <taxon>Glomeromycetes</taxon>
        <taxon>Archaeosporales</taxon>
        <taxon>Ambisporaceae</taxon>
        <taxon>Ambispora</taxon>
    </lineage>
</organism>
<dbReference type="EMBL" id="CAJVPS010006343">
    <property type="protein sequence ID" value="CAG8624257.1"/>
    <property type="molecule type" value="Genomic_DNA"/>
</dbReference>
<evidence type="ECO:0000256" key="1">
    <source>
        <dbReference type="SAM" id="MobiDB-lite"/>
    </source>
</evidence>
<gene>
    <name evidence="2" type="ORF">ALEPTO_LOCUS9097</name>
</gene>
<comment type="caution">
    <text evidence="2">The sequence shown here is derived from an EMBL/GenBank/DDBJ whole genome shotgun (WGS) entry which is preliminary data.</text>
</comment>
<accession>A0A9N9GRB2</accession>